<evidence type="ECO:0000313" key="3">
    <source>
        <dbReference type="EMBL" id="KAG0456644.1"/>
    </source>
</evidence>
<feature type="compositionally biased region" description="Basic residues" evidence="1">
    <location>
        <begin position="1"/>
        <end position="12"/>
    </location>
</feature>
<feature type="compositionally biased region" description="Basic and acidic residues" evidence="1">
    <location>
        <begin position="13"/>
        <end position="23"/>
    </location>
</feature>
<accession>A0A835PS09</accession>
<evidence type="ECO:0000313" key="4">
    <source>
        <dbReference type="Proteomes" id="UP000636800"/>
    </source>
</evidence>
<dbReference type="EMBL" id="JADCNL010000013">
    <property type="protein sequence ID" value="KAG0455451.1"/>
    <property type="molecule type" value="Genomic_DNA"/>
</dbReference>
<dbReference type="Proteomes" id="UP000636800">
    <property type="component" value="Chromosome 13"/>
</dbReference>
<organism evidence="3 5">
    <name type="scientific">Vanilla planifolia</name>
    <name type="common">Vanilla</name>
    <dbReference type="NCBI Taxonomy" id="51239"/>
    <lineage>
        <taxon>Eukaryota</taxon>
        <taxon>Viridiplantae</taxon>
        <taxon>Streptophyta</taxon>
        <taxon>Embryophyta</taxon>
        <taxon>Tracheophyta</taxon>
        <taxon>Spermatophyta</taxon>
        <taxon>Magnoliopsida</taxon>
        <taxon>Liliopsida</taxon>
        <taxon>Asparagales</taxon>
        <taxon>Orchidaceae</taxon>
        <taxon>Vanilloideae</taxon>
        <taxon>Vanilleae</taxon>
        <taxon>Vanilla</taxon>
    </lineage>
</organism>
<evidence type="ECO:0000256" key="1">
    <source>
        <dbReference type="SAM" id="MobiDB-lite"/>
    </source>
</evidence>
<dbReference type="EMBL" id="JADCNM010000013">
    <property type="protein sequence ID" value="KAG0456644.1"/>
    <property type="molecule type" value="Genomic_DNA"/>
</dbReference>
<feature type="region of interest" description="Disordered" evidence="1">
    <location>
        <begin position="1"/>
        <end position="23"/>
    </location>
</feature>
<evidence type="ECO:0000313" key="5">
    <source>
        <dbReference type="Proteomes" id="UP000639772"/>
    </source>
</evidence>
<comment type="caution">
    <text evidence="3">The sequence shown here is derived from an EMBL/GenBank/DDBJ whole genome shotgun (WGS) entry which is preliminary data.</text>
</comment>
<evidence type="ECO:0000313" key="2">
    <source>
        <dbReference type="EMBL" id="KAG0455451.1"/>
    </source>
</evidence>
<dbReference type="Proteomes" id="UP000639772">
    <property type="component" value="Chromosome 13"/>
</dbReference>
<protein>
    <submittedName>
        <fullName evidence="3">Uncharacterized protein</fullName>
    </submittedName>
</protein>
<dbReference type="AlphaFoldDB" id="A0A835PS09"/>
<gene>
    <name evidence="3" type="ORF">HPP92_024432</name>
    <name evidence="2" type="ORF">HPP92_024743</name>
</gene>
<sequence length="69" mass="7733">MSSTLRIRRRRGPREADFTHEATDEILENDTVGHSEEGEDVGDKVVLLQGKGMLPVAEVLREVDHLHSP</sequence>
<keyword evidence="4" id="KW-1185">Reference proteome</keyword>
<name>A0A835PS09_VANPL</name>
<reference evidence="4 5" key="1">
    <citation type="journal article" date="2020" name="Nat. Food">
        <title>A phased Vanilla planifolia genome enables genetic improvement of flavour and production.</title>
        <authorList>
            <person name="Hasing T."/>
            <person name="Tang H."/>
            <person name="Brym M."/>
            <person name="Khazi F."/>
            <person name="Huang T."/>
            <person name="Chambers A.H."/>
        </authorList>
    </citation>
    <scope>NUCLEOTIDE SEQUENCE [LARGE SCALE GENOMIC DNA]</scope>
    <source>
        <tissue evidence="3">Leaf</tissue>
    </source>
</reference>
<proteinExistence type="predicted"/>